<comment type="similarity">
    <text evidence="1">Belongs to the Arpin family.</text>
</comment>
<evidence type="ECO:0000313" key="3">
    <source>
        <dbReference type="EMBL" id="CAH1772367.1"/>
    </source>
</evidence>
<dbReference type="PANTHER" id="PTHR31199:SF1">
    <property type="entry name" value="ARPIN"/>
    <property type="match status" value="1"/>
</dbReference>
<dbReference type="EMBL" id="CAIIXF020000001">
    <property type="protein sequence ID" value="CAH1772367.1"/>
    <property type="molecule type" value="Genomic_DNA"/>
</dbReference>
<gene>
    <name evidence="3" type="ORF">OFUS_LOCUS139</name>
</gene>
<proteinExistence type="inferred from homology"/>
<dbReference type="Pfam" id="PF10574">
    <property type="entry name" value="UPF0552"/>
    <property type="match status" value="1"/>
</dbReference>
<dbReference type="Proteomes" id="UP000749559">
    <property type="component" value="Unassembled WGS sequence"/>
</dbReference>
<dbReference type="GO" id="GO:0051126">
    <property type="term" value="P:negative regulation of actin nucleation"/>
    <property type="evidence" value="ECO:0007669"/>
    <property type="project" value="InterPro"/>
</dbReference>
<dbReference type="AlphaFoldDB" id="A0A8J1UWQ9"/>
<evidence type="ECO:0000256" key="2">
    <source>
        <dbReference type="ARBA" id="ARBA00019314"/>
    </source>
</evidence>
<dbReference type="InterPro" id="IPR018889">
    <property type="entry name" value="Arpin"/>
</dbReference>
<reference evidence="3" key="1">
    <citation type="submission" date="2022-03" db="EMBL/GenBank/DDBJ databases">
        <authorList>
            <person name="Martin C."/>
        </authorList>
    </citation>
    <scope>NUCLEOTIDE SEQUENCE</scope>
</reference>
<dbReference type="PANTHER" id="PTHR31199">
    <property type="entry name" value="ARPIN"/>
    <property type="match status" value="1"/>
</dbReference>
<keyword evidence="4" id="KW-1185">Reference proteome</keyword>
<accession>A0A8J1UWQ9</accession>
<evidence type="ECO:0000256" key="1">
    <source>
        <dbReference type="ARBA" id="ARBA00008453"/>
    </source>
</evidence>
<sequence>MSRIYDNKPLSSLPVENHNWGTSWDKQKVKTKDGGAIIEGTIEKRSKHSIHDTVQNKVRYLVLHVKISRAHKRQYDDKGNEVEPNFSETQKVRTGYLHSSYKTEGKGVSDKLTNEETRSLIDSPEITSLTSKHAQPELAALWMEENDSMELENGDSVRVKTYGGGPFIESIAKLDIQSSTVSNYGGGQAVGGSWTDKVMTVKAQDRVAPQENEGVEDDEWDD</sequence>
<comment type="caution">
    <text evidence="3">The sequence shown here is derived from an EMBL/GenBank/DDBJ whole genome shotgun (WGS) entry which is preliminary data.</text>
</comment>
<evidence type="ECO:0000313" key="4">
    <source>
        <dbReference type="Proteomes" id="UP000749559"/>
    </source>
</evidence>
<dbReference type="OrthoDB" id="5953051at2759"/>
<organism evidence="3 4">
    <name type="scientific">Owenia fusiformis</name>
    <name type="common">Polychaete worm</name>
    <dbReference type="NCBI Taxonomy" id="6347"/>
    <lineage>
        <taxon>Eukaryota</taxon>
        <taxon>Metazoa</taxon>
        <taxon>Spiralia</taxon>
        <taxon>Lophotrochozoa</taxon>
        <taxon>Annelida</taxon>
        <taxon>Polychaeta</taxon>
        <taxon>Sedentaria</taxon>
        <taxon>Canalipalpata</taxon>
        <taxon>Sabellida</taxon>
        <taxon>Oweniida</taxon>
        <taxon>Oweniidae</taxon>
        <taxon>Owenia</taxon>
    </lineage>
</organism>
<name>A0A8J1UWQ9_OWEFU</name>
<protein>
    <recommendedName>
        <fullName evidence="2">Arpin</fullName>
    </recommendedName>
</protein>